<feature type="chain" id="PRO_5038403742" description="Lipoprotein" evidence="1">
    <location>
        <begin position="29"/>
        <end position="310"/>
    </location>
</feature>
<reference evidence="2 3" key="1">
    <citation type="submission" date="2017-02" db="EMBL/GenBank/DDBJ databases">
        <authorList>
            <person name="Peterson S.W."/>
        </authorList>
    </citation>
    <scope>NUCLEOTIDE SEQUENCE [LARGE SCALE GENOMIC DNA]</scope>
    <source>
        <strain evidence="2 3">CIP104813</strain>
    </source>
</reference>
<sequence>MPTGRRHRARLLAIGAGIALSLSGCVSAEASRLAAQMAQEVEQAAGIAEATGEASTGAEFESSITVTATTDPGIGPGELAPVTDAWRSALADPEAREHSTSLTVEGIDGGRTLQLTALPEEADTTRMLEAWDMTGFTRLAVEHRGLGDGGHRFTAHFSQEVADPAAVDAAEAARWGGDARFGSGEVVGEPRLETADGEDHSGRVVLGGDRDADAVRAWQAVLGAARGHDGEPMTSTATVWEEGGAVMAQIHVSERRGGGTPTPSPGAAVPERVTGLCDDAHDAVADAVDRRGYAVECSWEGERVLEESGP</sequence>
<protein>
    <recommendedName>
        <fullName evidence="4">Lipoprotein</fullName>
    </recommendedName>
</protein>
<feature type="signal peptide" evidence="1">
    <location>
        <begin position="1"/>
        <end position="28"/>
    </location>
</feature>
<dbReference type="PROSITE" id="PS51257">
    <property type="entry name" value="PROKAR_LIPOPROTEIN"/>
    <property type="match status" value="1"/>
</dbReference>
<organism evidence="2 3">
    <name type="scientific">Brachybacterium nesterenkovii</name>
    <dbReference type="NCBI Taxonomy" id="47847"/>
    <lineage>
        <taxon>Bacteria</taxon>
        <taxon>Bacillati</taxon>
        <taxon>Actinomycetota</taxon>
        <taxon>Actinomycetes</taxon>
        <taxon>Micrococcales</taxon>
        <taxon>Dermabacteraceae</taxon>
        <taxon>Brachybacterium</taxon>
    </lineage>
</organism>
<keyword evidence="3" id="KW-1185">Reference proteome</keyword>
<keyword evidence="1" id="KW-0732">Signal</keyword>
<evidence type="ECO:0000313" key="3">
    <source>
        <dbReference type="Proteomes" id="UP000195981"/>
    </source>
</evidence>
<dbReference type="Proteomes" id="UP000195981">
    <property type="component" value="Unassembled WGS sequence"/>
</dbReference>
<name>A0A1X6X0T6_9MICO</name>
<evidence type="ECO:0000256" key="1">
    <source>
        <dbReference type="SAM" id="SignalP"/>
    </source>
</evidence>
<accession>A0A1X6X0T6</accession>
<gene>
    <name evidence="2" type="ORF">FM110_06240</name>
</gene>
<proteinExistence type="predicted"/>
<evidence type="ECO:0008006" key="4">
    <source>
        <dbReference type="Google" id="ProtNLM"/>
    </source>
</evidence>
<dbReference type="EMBL" id="FWFG01000054">
    <property type="protein sequence ID" value="SLM91176.1"/>
    <property type="molecule type" value="Genomic_DNA"/>
</dbReference>
<dbReference type="AlphaFoldDB" id="A0A1X6X0T6"/>
<evidence type="ECO:0000313" key="2">
    <source>
        <dbReference type="EMBL" id="SLM91176.1"/>
    </source>
</evidence>